<evidence type="ECO:0000313" key="3">
    <source>
        <dbReference type="Proteomes" id="UP000095185"/>
    </source>
</evidence>
<dbReference type="InterPro" id="IPR001509">
    <property type="entry name" value="Epimerase_deHydtase"/>
</dbReference>
<dbReference type="Gene3D" id="3.40.50.720">
    <property type="entry name" value="NAD(P)-binding Rossmann-like Domain"/>
    <property type="match status" value="1"/>
</dbReference>
<reference evidence="2" key="1">
    <citation type="submission" date="2016-09" db="EMBL/GenBank/DDBJ databases">
        <title>Genome sequence of Chlorobaculum limnaeum.</title>
        <authorList>
            <person name="Liu Z."/>
            <person name="Tank M."/>
            <person name="Bryant D.A."/>
        </authorList>
    </citation>
    <scope>NUCLEOTIDE SEQUENCE [LARGE SCALE GENOMIC DNA]</scope>
    <source>
        <strain evidence="2">DSM 1677</strain>
    </source>
</reference>
<dbReference type="Proteomes" id="UP000095185">
    <property type="component" value="Chromosome"/>
</dbReference>
<organism evidence="2 3">
    <name type="scientific">Chlorobaculum limnaeum</name>
    <dbReference type="NCBI Taxonomy" id="274537"/>
    <lineage>
        <taxon>Bacteria</taxon>
        <taxon>Pseudomonadati</taxon>
        <taxon>Chlorobiota</taxon>
        <taxon>Chlorobiia</taxon>
        <taxon>Chlorobiales</taxon>
        <taxon>Chlorobiaceae</taxon>
        <taxon>Chlorobaculum</taxon>
    </lineage>
</organism>
<dbReference type="STRING" id="274537.BIU88_05915"/>
<name>A0A1D8D5E7_CHLLM</name>
<sequence>MRKKIVVTGGTGFIGSRLVHRLAAQGEDVHALVRASSDLASLAECRDKITLAYGDVTDPSSLFSAIEGADEVYHCAGITYMGDRKNPLLQRINVDGTQNVLDACRRAKVRRVVHVSSITAVGISGPNRKFDEESRWNFDMIDLEYARTKHAAEKIVAAEVKKGLDVVIVVPAFVFGAGDINFNAGRIIKDVYKRKMPFYPTGGICVVDVEIVVDCLIAAMKKGRTGERYIVGGDNVSFKELAQTIMRVTGVHQRSFPLPIWGAHVISFVLGFSRFSKERHKISKLFNMTMFTVASKFLYFDSSKAQRELGMRYEPFEKSIRRTFEWYRERRMLN</sequence>
<dbReference type="OrthoDB" id="596910at2"/>
<dbReference type="KEGG" id="clz:BIU88_05915"/>
<dbReference type="AlphaFoldDB" id="A0A1D8D5E7"/>
<dbReference type="Pfam" id="PF01370">
    <property type="entry name" value="Epimerase"/>
    <property type="match status" value="1"/>
</dbReference>
<accession>A0A1D8D5E7</accession>
<gene>
    <name evidence="2" type="ORF">BIU88_05915</name>
</gene>
<dbReference type="RefSeq" id="WP_069809558.1">
    <property type="nucleotide sequence ID" value="NZ_CP017305.1"/>
</dbReference>
<feature type="domain" description="NAD-dependent epimerase/dehydratase" evidence="1">
    <location>
        <begin position="5"/>
        <end position="232"/>
    </location>
</feature>
<dbReference type="PANTHER" id="PTHR48079">
    <property type="entry name" value="PROTEIN YEEZ"/>
    <property type="match status" value="1"/>
</dbReference>
<dbReference type="InterPro" id="IPR036291">
    <property type="entry name" value="NAD(P)-bd_dom_sf"/>
</dbReference>
<dbReference type="GO" id="GO:0004029">
    <property type="term" value="F:aldehyde dehydrogenase (NAD+) activity"/>
    <property type="evidence" value="ECO:0007669"/>
    <property type="project" value="TreeGrafter"/>
</dbReference>
<dbReference type="InterPro" id="IPR051783">
    <property type="entry name" value="NAD(P)-dependent_oxidoreduct"/>
</dbReference>
<dbReference type="PANTHER" id="PTHR48079:SF6">
    <property type="entry name" value="NAD(P)-BINDING DOMAIN-CONTAINING PROTEIN-RELATED"/>
    <property type="match status" value="1"/>
</dbReference>
<evidence type="ECO:0000313" key="2">
    <source>
        <dbReference type="EMBL" id="AOS83724.1"/>
    </source>
</evidence>
<evidence type="ECO:0000259" key="1">
    <source>
        <dbReference type="Pfam" id="PF01370"/>
    </source>
</evidence>
<dbReference type="CDD" id="cd05228">
    <property type="entry name" value="AR_FR_like_1_SDR_e"/>
    <property type="match status" value="1"/>
</dbReference>
<keyword evidence="3" id="KW-1185">Reference proteome</keyword>
<dbReference type="SUPFAM" id="SSF51735">
    <property type="entry name" value="NAD(P)-binding Rossmann-fold domains"/>
    <property type="match status" value="1"/>
</dbReference>
<dbReference type="GO" id="GO:0005737">
    <property type="term" value="C:cytoplasm"/>
    <property type="evidence" value="ECO:0007669"/>
    <property type="project" value="TreeGrafter"/>
</dbReference>
<dbReference type="EMBL" id="CP017305">
    <property type="protein sequence ID" value="AOS83724.1"/>
    <property type="molecule type" value="Genomic_DNA"/>
</dbReference>
<protein>
    <submittedName>
        <fullName evidence="2">Epimerase</fullName>
    </submittedName>
</protein>
<proteinExistence type="predicted"/>